<feature type="binding site" evidence="6">
    <location>
        <position position="114"/>
    </location>
    <ligand>
        <name>S-adenosyl-L-methionine</name>
        <dbReference type="ChEBI" id="CHEBI:59789"/>
    </ligand>
</feature>
<dbReference type="InterPro" id="IPR029063">
    <property type="entry name" value="SAM-dependent_MTases_sf"/>
</dbReference>
<dbReference type="Gene3D" id="1.10.150.170">
    <property type="entry name" value="Putative methyltransferase TM0872, insert domain"/>
    <property type="match status" value="1"/>
</dbReference>
<dbReference type="PATRIC" id="fig|1618405.3.peg.1049"/>
<dbReference type="EC" id="2.1.1.199" evidence="6"/>
<dbReference type="AlphaFoldDB" id="A0A0G0UCQ4"/>
<evidence type="ECO:0000256" key="4">
    <source>
        <dbReference type="ARBA" id="ARBA00022679"/>
    </source>
</evidence>
<evidence type="ECO:0000256" key="6">
    <source>
        <dbReference type="HAMAP-Rule" id="MF_01007"/>
    </source>
</evidence>
<comment type="function">
    <text evidence="6">Specifically methylates the N4 position of cytidine in position 1402 (C1402) of 16S rRNA.</text>
</comment>
<name>A0A0G0UCQ4_9BACT</name>
<keyword evidence="3 6" id="KW-0489">Methyltransferase</keyword>
<feature type="binding site" evidence="6">
    <location>
        <position position="50"/>
    </location>
    <ligand>
        <name>S-adenosyl-L-methionine</name>
        <dbReference type="ChEBI" id="CHEBI:59789"/>
    </ligand>
</feature>
<dbReference type="GO" id="GO:0070475">
    <property type="term" value="P:rRNA base methylation"/>
    <property type="evidence" value="ECO:0007669"/>
    <property type="project" value="UniProtKB-UniRule"/>
</dbReference>
<feature type="binding site" evidence="6">
    <location>
        <position position="121"/>
    </location>
    <ligand>
        <name>S-adenosyl-L-methionine</name>
        <dbReference type="ChEBI" id="CHEBI:59789"/>
    </ligand>
</feature>
<evidence type="ECO:0000256" key="2">
    <source>
        <dbReference type="ARBA" id="ARBA00022552"/>
    </source>
</evidence>
<dbReference type="EMBL" id="LBYI01000053">
    <property type="protein sequence ID" value="KKR47942.1"/>
    <property type="molecule type" value="Genomic_DNA"/>
</dbReference>
<dbReference type="SUPFAM" id="SSF81799">
    <property type="entry name" value="Putative methyltransferase TM0872, insert domain"/>
    <property type="match status" value="1"/>
</dbReference>
<keyword evidence="5 6" id="KW-0949">S-adenosyl-L-methionine</keyword>
<evidence type="ECO:0000313" key="8">
    <source>
        <dbReference type="Proteomes" id="UP000034531"/>
    </source>
</evidence>
<dbReference type="Pfam" id="PF01795">
    <property type="entry name" value="Methyltransf_5"/>
    <property type="match status" value="1"/>
</dbReference>
<evidence type="ECO:0000313" key="7">
    <source>
        <dbReference type="EMBL" id="KKR47942.1"/>
    </source>
</evidence>
<comment type="subcellular location">
    <subcellularLocation>
        <location evidence="6">Cytoplasm</location>
    </subcellularLocation>
</comment>
<dbReference type="NCBIfam" id="TIGR00006">
    <property type="entry name" value="16S rRNA (cytosine(1402)-N(4))-methyltransferase RsmH"/>
    <property type="match status" value="1"/>
</dbReference>
<dbReference type="PANTHER" id="PTHR11265:SF0">
    <property type="entry name" value="12S RRNA N4-METHYLCYTIDINE METHYLTRANSFERASE"/>
    <property type="match status" value="1"/>
</dbReference>
<evidence type="ECO:0000256" key="5">
    <source>
        <dbReference type="ARBA" id="ARBA00022691"/>
    </source>
</evidence>
<dbReference type="PANTHER" id="PTHR11265">
    <property type="entry name" value="S-ADENOSYL-METHYLTRANSFERASE MRAW"/>
    <property type="match status" value="1"/>
</dbReference>
<proteinExistence type="inferred from homology"/>
<sequence>MNQFHEPVLLKEAIEYLKVKPGAKYIDATAGGGGHTFEILARGGKVLAIDRDPDAIAHIKNKVKSHFSQENLLKVSKSKVKNLEDLVLAQGNFSHIREIAIKYGFKKVSGILFDLGVSSHQLQDVKKGFSFQKDSPLDMRMDPSISLKAADIINNFDKRRLNEIFENFGQEKLSRPITDAVTRARQIKPIGSTWELAQIVQNVYKKRGVLGKINPATRVFMALRIVVNSELLNLKDALPPTIDLLAEGGRLVVISFHSLEDGIVKRFFKQEEKQLQSAQAGKRS</sequence>
<accession>A0A0G0UCQ4</accession>
<protein>
    <recommendedName>
        <fullName evidence="6">Ribosomal RNA small subunit methyltransferase H</fullName>
        <ecNumber evidence="6">2.1.1.199</ecNumber>
    </recommendedName>
    <alternativeName>
        <fullName evidence="6">16S rRNA m(4)C1402 methyltransferase</fullName>
    </alternativeName>
    <alternativeName>
        <fullName evidence="6">rRNA (cytosine-N(4)-)-methyltransferase RsmH</fullName>
    </alternativeName>
</protein>
<feature type="binding site" evidence="6">
    <location>
        <begin position="33"/>
        <end position="35"/>
    </location>
    <ligand>
        <name>S-adenosyl-L-methionine</name>
        <dbReference type="ChEBI" id="CHEBI:59789"/>
    </ligand>
</feature>
<dbReference type="SUPFAM" id="SSF53335">
    <property type="entry name" value="S-adenosyl-L-methionine-dependent methyltransferases"/>
    <property type="match status" value="1"/>
</dbReference>
<comment type="catalytic activity">
    <reaction evidence="6">
        <text>cytidine(1402) in 16S rRNA + S-adenosyl-L-methionine = N(4)-methylcytidine(1402) in 16S rRNA + S-adenosyl-L-homocysteine + H(+)</text>
        <dbReference type="Rhea" id="RHEA:42928"/>
        <dbReference type="Rhea" id="RHEA-COMP:10286"/>
        <dbReference type="Rhea" id="RHEA-COMP:10287"/>
        <dbReference type="ChEBI" id="CHEBI:15378"/>
        <dbReference type="ChEBI" id="CHEBI:57856"/>
        <dbReference type="ChEBI" id="CHEBI:59789"/>
        <dbReference type="ChEBI" id="CHEBI:74506"/>
        <dbReference type="ChEBI" id="CHEBI:82748"/>
        <dbReference type="EC" id="2.1.1.199"/>
    </reaction>
</comment>
<keyword evidence="2 6" id="KW-0698">rRNA processing</keyword>
<evidence type="ECO:0000256" key="1">
    <source>
        <dbReference type="ARBA" id="ARBA00010396"/>
    </source>
</evidence>
<dbReference type="Gene3D" id="3.40.50.150">
    <property type="entry name" value="Vaccinia Virus protein VP39"/>
    <property type="match status" value="1"/>
</dbReference>
<dbReference type="HAMAP" id="MF_01007">
    <property type="entry name" value="16SrRNA_methyltr_H"/>
    <property type="match status" value="1"/>
</dbReference>
<dbReference type="GO" id="GO:0071424">
    <property type="term" value="F:rRNA (cytosine-N4-)-methyltransferase activity"/>
    <property type="evidence" value="ECO:0007669"/>
    <property type="project" value="UniProtKB-UniRule"/>
</dbReference>
<organism evidence="7 8">
    <name type="scientific">Candidatus Curtissbacteria bacterium GW2011_GWA1_40_16</name>
    <dbReference type="NCBI Taxonomy" id="1618405"/>
    <lineage>
        <taxon>Bacteria</taxon>
        <taxon>Candidatus Curtissiibacteriota</taxon>
    </lineage>
</organism>
<evidence type="ECO:0000256" key="3">
    <source>
        <dbReference type="ARBA" id="ARBA00022603"/>
    </source>
</evidence>
<feature type="binding site" evidence="6">
    <location>
        <position position="93"/>
    </location>
    <ligand>
        <name>S-adenosyl-L-methionine</name>
        <dbReference type="ChEBI" id="CHEBI:59789"/>
    </ligand>
</feature>
<dbReference type="InterPro" id="IPR002903">
    <property type="entry name" value="RsmH"/>
</dbReference>
<keyword evidence="6" id="KW-0963">Cytoplasm</keyword>
<dbReference type="PIRSF" id="PIRSF004486">
    <property type="entry name" value="MraW"/>
    <property type="match status" value="1"/>
</dbReference>
<keyword evidence="4 6" id="KW-0808">Transferase</keyword>
<reference evidence="7 8" key="1">
    <citation type="journal article" date="2015" name="Nature">
        <title>rRNA introns, odd ribosomes, and small enigmatic genomes across a large radiation of phyla.</title>
        <authorList>
            <person name="Brown C.T."/>
            <person name="Hug L.A."/>
            <person name="Thomas B.C."/>
            <person name="Sharon I."/>
            <person name="Castelle C.J."/>
            <person name="Singh A."/>
            <person name="Wilkins M.J."/>
            <person name="Williams K.H."/>
            <person name="Banfield J.F."/>
        </authorList>
    </citation>
    <scope>NUCLEOTIDE SEQUENCE [LARGE SCALE GENOMIC DNA]</scope>
</reference>
<gene>
    <name evidence="6" type="primary">rsmH</name>
    <name evidence="7" type="ORF">UT84_C0053G0003</name>
</gene>
<comment type="caution">
    <text evidence="7">The sequence shown here is derived from an EMBL/GenBank/DDBJ whole genome shotgun (WGS) entry which is preliminary data.</text>
</comment>
<dbReference type="GO" id="GO:0005737">
    <property type="term" value="C:cytoplasm"/>
    <property type="evidence" value="ECO:0007669"/>
    <property type="project" value="UniProtKB-SubCell"/>
</dbReference>
<dbReference type="InterPro" id="IPR023397">
    <property type="entry name" value="SAM-dep_MeTrfase_MraW_recog"/>
</dbReference>
<dbReference type="Proteomes" id="UP000034531">
    <property type="component" value="Unassembled WGS sequence"/>
</dbReference>
<comment type="similarity">
    <text evidence="1 6">Belongs to the methyltransferase superfamily. RsmH family.</text>
</comment>